<dbReference type="EMBL" id="LJIJ01001975">
    <property type="protein sequence ID" value="ODM90427.1"/>
    <property type="molecule type" value="Genomic_DNA"/>
</dbReference>
<proteinExistence type="predicted"/>
<dbReference type="AlphaFoldDB" id="A0A1D2MBP9"/>
<dbReference type="Gene3D" id="3.30.710.10">
    <property type="entry name" value="Potassium Channel Kv1.1, Chain A"/>
    <property type="match status" value="1"/>
</dbReference>
<dbReference type="Proteomes" id="UP000094527">
    <property type="component" value="Unassembled WGS sequence"/>
</dbReference>
<protein>
    <submittedName>
        <fullName evidence="1">Nucleotide-binding protein</fullName>
    </submittedName>
</protein>
<accession>A0A1D2MBP9</accession>
<organism evidence="1 2">
    <name type="scientific">Orchesella cincta</name>
    <name type="common">Springtail</name>
    <name type="synonym">Podura cincta</name>
    <dbReference type="NCBI Taxonomy" id="48709"/>
    <lineage>
        <taxon>Eukaryota</taxon>
        <taxon>Metazoa</taxon>
        <taxon>Ecdysozoa</taxon>
        <taxon>Arthropoda</taxon>
        <taxon>Hexapoda</taxon>
        <taxon>Collembola</taxon>
        <taxon>Entomobryomorpha</taxon>
        <taxon>Entomobryoidea</taxon>
        <taxon>Orchesellidae</taxon>
        <taxon>Orchesellinae</taxon>
        <taxon>Orchesella</taxon>
    </lineage>
</organism>
<evidence type="ECO:0000313" key="1">
    <source>
        <dbReference type="EMBL" id="ODM90427.1"/>
    </source>
</evidence>
<dbReference type="InterPro" id="IPR011333">
    <property type="entry name" value="SKP1/BTB/POZ_sf"/>
</dbReference>
<comment type="caution">
    <text evidence="1">The sequence shown here is derived from an EMBL/GenBank/DDBJ whole genome shotgun (WGS) entry which is preliminary data.</text>
</comment>
<gene>
    <name evidence="1" type="ORF">Ocin01_16252</name>
</gene>
<reference evidence="1 2" key="1">
    <citation type="journal article" date="2016" name="Genome Biol. Evol.">
        <title>Gene Family Evolution Reflects Adaptation to Soil Environmental Stressors in the Genome of the Collembolan Orchesella cincta.</title>
        <authorList>
            <person name="Faddeeva-Vakhrusheva A."/>
            <person name="Derks M.F."/>
            <person name="Anvar S.Y."/>
            <person name="Agamennone V."/>
            <person name="Suring W."/>
            <person name="Smit S."/>
            <person name="van Straalen N.M."/>
            <person name="Roelofs D."/>
        </authorList>
    </citation>
    <scope>NUCLEOTIDE SEQUENCE [LARGE SCALE GENOMIC DNA]</scope>
    <source>
        <tissue evidence="1">Mixed pool</tissue>
    </source>
</reference>
<sequence length="150" mass="16883">MTSKPGFEGNAAAVHFWSAQVGGYFFELPPALLEYLYTFEISRAVKSPKVAVDLFVAANKYEIQPLQDKLAKMILERRIGWFHITPTLDLFLCVRKLGKTTTNDELKRKIGQVLKWNGKELIMQSEGYQRLVVDDVNAAKELCAAISSAD</sequence>
<evidence type="ECO:0000313" key="2">
    <source>
        <dbReference type="Proteomes" id="UP000094527"/>
    </source>
</evidence>
<keyword evidence="2" id="KW-1185">Reference proteome</keyword>
<name>A0A1D2MBP9_ORCCI</name>